<reference evidence="2" key="1">
    <citation type="journal article" date="2022" name="bioRxiv">
        <title>Sequencing and chromosome-scale assembly of the giantPleurodeles waltlgenome.</title>
        <authorList>
            <person name="Brown T."/>
            <person name="Elewa A."/>
            <person name="Iarovenko S."/>
            <person name="Subramanian E."/>
            <person name="Araus A.J."/>
            <person name="Petzold A."/>
            <person name="Susuki M."/>
            <person name="Suzuki K.-i.T."/>
            <person name="Hayashi T."/>
            <person name="Toyoda A."/>
            <person name="Oliveira C."/>
            <person name="Osipova E."/>
            <person name="Leigh N.D."/>
            <person name="Simon A."/>
            <person name="Yun M.H."/>
        </authorList>
    </citation>
    <scope>NUCLEOTIDE SEQUENCE</scope>
    <source>
        <strain evidence="2">20211129_DDA</strain>
        <tissue evidence="2">Liver</tissue>
    </source>
</reference>
<organism evidence="2 3">
    <name type="scientific">Pleurodeles waltl</name>
    <name type="common">Iberian ribbed newt</name>
    <dbReference type="NCBI Taxonomy" id="8319"/>
    <lineage>
        <taxon>Eukaryota</taxon>
        <taxon>Metazoa</taxon>
        <taxon>Chordata</taxon>
        <taxon>Craniata</taxon>
        <taxon>Vertebrata</taxon>
        <taxon>Euteleostomi</taxon>
        <taxon>Amphibia</taxon>
        <taxon>Batrachia</taxon>
        <taxon>Caudata</taxon>
        <taxon>Salamandroidea</taxon>
        <taxon>Salamandridae</taxon>
        <taxon>Pleurodelinae</taxon>
        <taxon>Pleurodeles</taxon>
    </lineage>
</organism>
<comment type="caution">
    <text evidence="2">The sequence shown here is derived from an EMBL/GenBank/DDBJ whole genome shotgun (WGS) entry which is preliminary data.</text>
</comment>
<keyword evidence="3" id="KW-1185">Reference proteome</keyword>
<name>A0AAV7PSS7_PLEWA</name>
<protein>
    <submittedName>
        <fullName evidence="2">Uncharacterized protein</fullName>
    </submittedName>
</protein>
<dbReference type="EMBL" id="JANPWB010000011">
    <property type="protein sequence ID" value="KAJ1131206.1"/>
    <property type="molecule type" value="Genomic_DNA"/>
</dbReference>
<evidence type="ECO:0000256" key="1">
    <source>
        <dbReference type="SAM" id="MobiDB-lite"/>
    </source>
</evidence>
<gene>
    <name evidence="2" type="ORF">NDU88_009545</name>
</gene>
<accession>A0AAV7PSS7</accession>
<evidence type="ECO:0000313" key="2">
    <source>
        <dbReference type="EMBL" id="KAJ1131206.1"/>
    </source>
</evidence>
<sequence length="70" mass="7377">MHIRLGKRVHPRVNTARCVYKPACLGRLLRAPAESGPSPGQLDPNPLLNQSAGPSEEAWPLDAAGARPGG</sequence>
<proteinExistence type="predicted"/>
<dbReference type="AlphaFoldDB" id="A0AAV7PSS7"/>
<feature type="region of interest" description="Disordered" evidence="1">
    <location>
        <begin position="30"/>
        <end position="70"/>
    </location>
</feature>
<evidence type="ECO:0000313" key="3">
    <source>
        <dbReference type="Proteomes" id="UP001066276"/>
    </source>
</evidence>
<dbReference type="Proteomes" id="UP001066276">
    <property type="component" value="Chromosome 7"/>
</dbReference>